<dbReference type="InterPro" id="IPR002797">
    <property type="entry name" value="Polysacc_synth"/>
</dbReference>
<protein>
    <submittedName>
        <fullName evidence="7">Membrane protein involved in the export of O-antigen and teichoic acid</fullName>
    </submittedName>
</protein>
<reference evidence="8" key="1">
    <citation type="submission" date="2017-04" db="EMBL/GenBank/DDBJ databases">
        <authorList>
            <person name="Varghese N."/>
            <person name="Submissions S."/>
        </authorList>
    </citation>
    <scope>NUCLEOTIDE SEQUENCE [LARGE SCALE GENOMIC DNA]</scope>
    <source>
        <strain evidence="8">DSM 16512</strain>
    </source>
</reference>
<dbReference type="InterPro" id="IPR050833">
    <property type="entry name" value="Poly_Biosynth_Transport"/>
</dbReference>
<dbReference type="EMBL" id="FWWZ01000001">
    <property type="protein sequence ID" value="SMC09481.1"/>
    <property type="molecule type" value="Genomic_DNA"/>
</dbReference>
<dbReference type="CDD" id="cd13128">
    <property type="entry name" value="MATE_Wzx_like"/>
    <property type="match status" value="1"/>
</dbReference>
<feature type="transmembrane region" description="Helical" evidence="6">
    <location>
        <begin position="338"/>
        <end position="358"/>
    </location>
</feature>
<feature type="transmembrane region" description="Helical" evidence="6">
    <location>
        <begin position="308"/>
        <end position="326"/>
    </location>
</feature>
<gene>
    <name evidence="7" type="ORF">SAMN05660197_1290</name>
</gene>
<evidence type="ECO:0000256" key="3">
    <source>
        <dbReference type="ARBA" id="ARBA00022692"/>
    </source>
</evidence>
<feature type="transmembrane region" description="Helical" evidence="6">
    <location>
        <begin position="238"/>
        <end position="258"/>
    </location>
</feature>
<name>A0A1W1WT51_9BACT</name>
<feature type="transmembrane region" description="Helical" evidence="6">
    <location>
        <begin position="38"/>
        <end position="62"/>
    </location>
</feature>
<evidence type="ECO:0000256" key="1">
    <source>
        <dbReference type="ARBA" id="ARBA00004651"/>
    </source>
</evidence>
<keyword evidence="4 6" id="KW-1133">Transmembrane helix</keyword>
<evidence type="ECO:0000256" key="6">
    <source>
        <dbReference type="SAM" id="Phobius"/>
    </source>
</evidence>
<comment type="subcellular location">
    <subcellularLocation>
        <location evidence="1">Cell membrane</location>
        <topology evidence="1">Multi-pass membrane protein</topology>
    </subcellularLocation>
</comment>
<dbReference type="STRING" id="1069081.SAMN05660197_1290"/>
<feature type="transmembrane region" description="Helical" evidence="6">
    <location>
        <begin position="270"/>
        <end position="288"/>
    </location>
</feature>
<dbReference type="PANTHER" id="PTHR30250:SF31">
    <property type="entry name" value="INNER MEMBRANE PROTEIN YGHQ"/>
    <property type="match status" value="1"/>
</dbReference>
<evidence type="ECO:0000313" key="8">
    <source>
        <dbReference type="Proteomes" id="UP000192602"/>
    </source>
</evidence>
<sequence>MKRALSSLFIAETFSRALSFFIIIYVSRVLGVTELGYWSYALAINAFLIIATNLGLDVYAMVEATKNIRKRSSLYINTITIKALLTFGALGVSWSLHSYMELKVLLLITMLLCADLLSTITPVWYYQAAEDFRTISHIKITQAVSYFFLVLLLLWWFENIITLAVAYIGANLLSAVIFGKNIFKELSFSSTKPHHWHKIIKVSIYLGGALFLNQIYTNTDKIMIAHMLGIKYNGYYEAGYKLYALVPVIFSTVWTVFAPKVTKSIDAMRSYKWSIVILSFFIAAVFYFGKDFIITLLYTEKFAPTISLMPLFALSIIVLAWSYVYTSLLTILEKSKEWFWITFASATLNILLNFFLIPHFRLQGALYATIIAESVAAIGGYYVYKKVKEVSSAPSHTTR</sequence>
<dbReference type="AlphaFoldDB" id="A0A1W1WT51"/>
<dbReference type="Proteomes" id="UP000192602">
    <property type="component" value="Unassembled WGS sequence"/>
</dbReference>
<evidence type="ECO:0000313" key="7">
    <source>
        <dbReference type="EMBL" id="SMC09481.1"/>
    </source>
</evidence>
<proteinExistence type="predicted"/>
<keyword evidence="8" id="KW-1185">Reference proteome</keyword>
<feature type="transmembrane region" description="Helical" evidence="6">
    <location>
        <begin position="102"/>
        <end position="126"/>
    </location>
</feature>
<feature type="transmembrane region" description="Helical" evidence="6">
    <location>
        <begin position="74"/>
        <end position="96"/>
    </location>
</feature>
<accession>A0A1W1WT51</accession>
<organism evidence="7 8">
    <name type="scientific">Nitratiruptor tergarcus DSM 16512</name>
    <dbReference type="NCBI Taxonomy" id="1069081"/>
    <lineage>
        <taxon>Bacteria</taxon>
        <taxon>Pseudomonadati</taxon>
        <taxon>Campylobacterota</taxon>
        <taxon>Epsilonproteobacteria</taxon>
        <taxon>Nautiliales</taxon>
        <taxon>Nitratiruptoraceae</taxon>
        <taxon>Nitratiruptor</taxon>
    </lineage>
</organism>
<keyword evidence="2" id="KW-1003">Cell membrane</keyword>
<feature type="transmembrane region" description="Helical" evidence="6">
    <location>
        <begin position="364"/>
        <end position="384"/>
    </location>
</feature>
<keyword evidence="5 6" id="KW-0472">Membrane</keyword>
<dbReference type="GO" id="GO:0005886">
    <property type="term" value="C:plasma membrane"/>
    <property type="evidence" value="ECO:0007669"/>
    <property type="project" value="UniProtKB-SubCell"/>
</dbReference>
<dbReference type="RefSeq" id="WP_084275706.1">
    <property type="nucleotide sequence ID" value="NZ_AP026671.1"/>
</dbReference>
<dbReference type="OrthoDB" id="5240734at2"/>
<feature type="transmembrane region" description="Helical" evidence="6">
    <location>
        <begin position="138"/>
        <end position="157"/>
    </location>
</feature>
<evidence type="ECO:0000256" key="5">
    <source>
        <dbReference type="ARBA" id="ARBA00023136"/>
    </source>
</evidence>
<dbReference type="PANTHER" id="PTHR30250">
    <property type="entry name" value="PST FAMILY PREDICTED COLANIC ACID TRANSPORTER"/>
    <property type="match status" value="1"/>
</dbReference>
<feature type="transmembrane region" description="Helical" evidence="6">
    <location>
        <begin position="7"/>
        <end position="26"/>
    </location>
</feature>
<dbReference type="Pfam" id="PF01943">
    <property type="entry name" value="Polysacc_synt"/>
    <property type="match status" value="1"/>
</dbReference>
<keyword evidence="3 6" id="KW-0812">Transmembrane</keyword>
<evidence type="ECO:0000256" key="4">
    <source>
        <dbReference type="ARBA" id="ARBA00022989"/>
    </source>
</evidence>
<evidence type="ECO:0000256" key="2">
    <source>
        <dbReference type="ARBA" id="ARBA00022475"/>
    </source>
</evidence>